<dbReference type="AlphaFoldDB" id="E6N2S2"/>
<evidence type="ECO:0000313" key="2">
    <source>
        <dbReference type="EMBL" id="BAJ46628.1"/>
    </source>
</evidence>
<name>E6N2S2_CALS0</name>
<reference evidence="2 4" key="2">
    <citation type="journal article" date="2011" name="Nucleic Acids Res.">
        <title>Insights into the evolution of Archaea and eukaryotic protein modifier systems revealed by the genome of a novel archaeal group.</title>
        <authorList>
            <person name="Nunoura T."/>
            <person name="Takaki Y."/>
            <person name="Kakuta J."/>
            <person name="Nishi S."/>
            <person name="Sugahara J."/>
            <person name="Kazama H."/>
            <person name="Chee G."/>
            <person name="Hattori M."/>
            <person name="Kanai A."/>
            <person name="Atomi H."/>
            <person name="Takai K."/>
            <person name="Takami H."/>
        </authorList>
    </citation>
    <scope>NUCLEOTIDE SEQUENCE [LARGE SCALE GENOMIC DNA]</scope>
</reference>
<sequence>MLGGWSSPKLVELVSGLDREMRELYATQHTMRGTQALQHRCVKWGEGFCREVLGMDKSVRRIICSTSKNGMHDNPPEIRKRNNEMGSV</sequence>
<reference evidence="2 4" key="1">
    <citation type="journal article" date="2005" name="Environ. Microbiol.">
        <title>Genetic and functional properties of uncultivated thermophilic crenarchaeotes from a subsurface gold mine as revealed by analysis of genome fragments.</title>
        <authorList>
            <person name="Nunoura T."/>
            <person name="Hirayama H."/>
            <person name="Takami H."/>
            <person name="Oida H."/>
            <person name="Nishi S."/>
            <person name="Shimamura S."/>
            <person name="Suzuki Y."/>
            <person name="Inagaki F."/>
            <person name="Takai K."/>
            <person name="Nealson K.H."/>
            <person name="Horikoshi K."/>
        </authorList>
    </citation>
    <scope>NUCLEOTIDE SEQUENCE [LARGE SCALE GENOMIC DNA]</scope>
</reference>
<proteinExistence type="predicted"/>
<organism evidence="2 4">
    <name type="scientific">Caldiarchaeum subterraneum</name>
    <dbReference type="NCBI Taxonomy" id="311458"/>
    <lineage>
        <taxon>Archaea</taxon>
        <taxon>Nitrososphaerota</taxon>
        <taxon>Candidatus Caldarchaeales</taxon>
        <taxon>Candidatus Caldarchaeaceae</taxon>
        <taxon>Candidatus Caldarchaeum</taxon>
    </lineage>
</organism>
<feature type="region of interest" description="Disordered" evidence="1">
    <location>
        <begin position="67"/>
        <end position="88"/>
    </location>
</feature>
<dbReference type="EMBL" id="AP011751">
    <property type="protein sequence ID" value="BAJ46996.1"/>
    <property type="molecule type" value="Genomic_DNA"/>
</dbReference>
<evidence type="ECO:0000313" key="3">
    <source>
        <dbReference type="EMBL" id="BAJ46996.1"/>
    </source>
</evidence>
<gene>
    <name evidence="2" type="ORF">HGMM_F01H02C35</name>
    <name evidence="3" type="ORF">HGMM_F40C01C37</name>
</gene>
<protein>
    <submittedName>
        <fullName evidence="2">Uncharacterized protein</fullName>
    </submittedName>
</protein>
<reference evidence="2" key="3">
    <citation type="journal article" date="2012" name="PLoS ONE">
        <title>A Deeply Branching Thermophilic Bacterium with an Ancient Acetyl-CoA Pathway Dominates a Subsurface Ecosystem.</title>
        <authorList>
            <person name="Takami H."/>
            <person name="Noguchi H."/>
            <person name="Takaki Y."/>
            <person name="Uchiyama I."/>
            <person name="Toyoda A."/>
            <person name="Nishi S."/>
            <person name="Chee G.-J."/>
            <person name="Arai W."/>
            <person name="Nunoura T."/>
            <person name="Itoh T."/>
            <person name="Hattori M."/>
            <person name="Takai K."/>
        </authorList>
    </citation>
    <scope>NUCLEOTIDE SEQUENCE</scope>
</reference>
<evidence type="ECO:0000313" key="4">
    <source>
        <dbReference type="Proteomes" id="UP000008120"/>
    </source>
</evidence>
<dbReference type="Proteomes" id="UP000008120">
    <property type="component" value="Chromosome"/>
</dbReference>
<feature type="compositionally biased region" description="Basic and acidic residues" evidence="1">
    <location>
        <begin position="70"/>
        <end position="88"/>
    </location>
</feature>
<accession>E6N2S2</accession>
<dbReference type="EMBL" id="AP011633">
    <property type="protein sequence ID" value="BAJ46628.1"/>
    <property type="molecule type" value="Genomic_DNA"/>
</dbReference>
<evidence type="ECO:0000256" key="1">
    <source>
        <dbReference type="SAM" id="MobiDB-lite"/>
    </source>
</evidence>